<dbReference type="Proteomes" id="UP000190037">
    <property type="component" value="Unassembled WGS sequence"/>
</dbReference>
<dbReference type="EMBL" id="MWQN01000001">
    <property type="protein sequence ID" value="OPC82351.1"/>
    <property type="molecule type" value="Genomic_DNA"/>
</dbReference>
<dbReference type="InterPro" id="IPR050177">
    <property type="entry name" value="Lipid_A_modif_metabolic_enz"/>
</dbReference>
<dbReference type="InterPro" id="IPR036291">
    <property type="entry name" value="NAD(P)-bd_dom_sf"/>
</dbReference>
<dbReference type="AlphaFoldDB" id="A0A1T3P0A9"/>
<accession>A0A1T3P0A9</accession>
<dbReference type="InterPro" id="IPR001509">
    <property type="entry name" value="Epimerase_deHydtase"/>
</dbReference>
<proteinExistence type="predicted"/>
<keyword evidence="3" id="KW-1185">Reference proteome</keyword>
<comment type="caution">
    <text evidence="2">The sequence shown here is derived from an EMBL/GenBank/DDBJ whole genome shotgun (WGS) entry which is preliminary data.</text>
</comment>
<evidence type="ECO:0000313" key="3">
    <source>
        <dbReference type="Proteomes" id="UP000190037"/>
    </source>
</evidence>
<protein>
    <submittedName>
        <fullName evidence="2">NAD-dependent dehydratase</fullName>
    </submittedName>
</protein>
<dbReference type="Gene3D" id="3.40.50.720">
    <property type="entry name" value="NAD(P)-binding Rossmann-like Domain"/>
    <property type="match status" value="1"/>
</dbReference>
<organism evidence="2 3">
    <name type="scientific">Embleya scabrispora</name>
    <dbReference type="NCBI Taxonomy" id="159449"/>
    <lineage>
        <taxon>Bacteria</taxon>
        <taxon>Bacillati</taxon>
        <taxon>Actinomycetota</taxon>
        <taxon>Actinomycetes</taxon>
        <taxon>Kitasatosporales</taxon>
        <taxon>Streptomycetaceae</taxon>
        <taxon>Embleya</taxon>
    </lineage>
</organism>
<dbReference type="PANTHER" id="PTHR43245:SF52">
    <property type="entry name" value="NAD-DEPENDENT EPIMERASE_DEHYDRATASE"/>
    <property type="match status" value="1"/>
</dbReference>
<dbReference type="eggNOG" id="COG0451">
    <property type="taxonomic scope" value="Bacteria"/>
</dbReference>
<dbReference type="OrthoDB" id="3205647at2"/>
<evidence type="ECO:0000313" key="2">
    <source>
        <dbReference type="EMBL" id="OPC82351.1"/>
    </source>
</evidence>
<evidence type="ECO:0000259" key="1">
    <source>
        <dbReference type="Pfam" id="PF01370"/>
    </source>
</evidence>
<sequence length="345" mass="36949">MGRVVLVTGVAGDPGAGFVRMIRDEPDVDRVIGVDMVAPASEPPAGVDFVLADIRNPMIAKVVASAAVDTVVHLSPSELPPVRGGAVSIKETNVIGTMQLLAACQKAPSIRRLVVRSTTAVYGGSPRDPALFAEDTEPRVQPSAGWAKDAVEIEGYVRGFARRRPDVAVTVLRFAPLLGPRTDSPMGAYFALPVLPTLLGYDPRLQFVHEDDLREALRIAMLADRPGTYNIAAEGVLFLSQAARRLGRPVVPFPAAAVGLVNQGLRRAGSVHLSAEQVRLLTHGRVVDPARAREKLGFVAARSTAETFADYAEGRRSTGLLDPRRLAQVPDRLADLLLTRRNPDG</sequence>
<dbReference type="SUPFAM" id="SSF51735">
    <property type="entry name" value="NAD(P)-binding Rossmann-fold domains"/>
    <property type="match status" value="1"/>
</dbReference>
<dbReference type="Pfam" id="PF01370">
    <property type="entry name" value="Epimerase"/>
    <property type="match status" value="1"/>
</dbReference>
<reference evidence="2 3" key="1">
    <citation type="submission" date="2017-03" db="EMBL/GenBank/DDBJ databases">
        <title>Draft genome sequence of Streptomyces scabrisporus NF3, endophyte isolated from Amphipterygium adstringens.</title>
        <authorList>
            <person name="Vazquez M."/>
            <person name="Ceapa C.D."/>
            <person name="Rodriguez Luna D."/>
            <person name="Sanchez Esquivel S."/>
        </authorList>
    </citation>
    <scope>NUCLEOTIDE SEQUENCE [LARGE SCALE GENOMIC DNA]</scope>
    <source>
        <strain evidence="2 3">NF3</strain>
    </source>
</reference>
<feature type="domain" description="NAD-dependent epimerase/dehydratase" evidence="1">
    <location>
        <begin position="5"/>
        <end position="232"/>
    </location>
</feature>
<dbReference type="STRING" id="159449.B4N89_16670"/>
<name>A0A1T3P0A9_9ACTN</name>
<dbReference type="PANTHER" id="PTHR43245">
    <property type="entry name" value="BIFUNCTIONAL POLYMYXIN RESISTANCE PROTEIN ARNA"/>
    <property type="match status" value="1"/>
</dbReference>
<dbReference type="RefSeq" id="WP_078976619.1">
    <property type="nucleotide sequence ID" value="NZ_MWQN01000001.1"/>
</dbReference>
<gene>
    <name evidence="2" type="ORF">B4N89_16670</name>
</gene>